<dbReference type="Pfam" id="PF00724">
    <property type="entry name" value="Oxidored_FMN"/>
    <property type="match status" value="1"/>
</dbReference>
<evidence type="ECO:0000313" key="9">
    <source>
        <dbReference type="Proteomes" id="UP000276254"/>
    </source>
</evidence>
<keyword evidence="9" id="KW-1185">Reference proteome</keyword>
<feature type="compositionally biased region" description="Polar residues" evidence="6">
    <location>
        <begin position="122"/>
        <end position="131"/>
    </location>
</feature>
<organism evidence="8 9">
    <name type="scientific">Sphingomonas paeninsulae</name>
    <dbReference type="NCBI Taxonomy" id="2319844"/>
    <lineage>
        <taxon>Bacteria</taxon>
        <taxon>Pseudomonadati</taxon>
        <taxon>Pseudomonadota</taxon>
        <taxon>Alphaproteobacteria</taxon>
        <taxon>Sphingomonadales</taxon>
        <taxon>Sphingomonadaceae</taxon>
        <taxon>Sphingomonas</taxon>
    </lineage>
</organism>
<dbReference type="AlphaFoldDB" id="A0A494TI59"/>
<evidence type="ECO:0000313" key="8">
    <source>
        <dbReference type="EMBL" id="AYJ85471.1"/>
    </source>
</evidence>
<protein>
    <submittedName>
        <fullName evidence="8">12-oxophytodienoate reductase</fullName>
    </submittedName>
</protein>
<keyword evidence="8" id="KW-0614">Plasmid</keyword>
<evidence type="ECO:0000256" key="2">
    <source>
        <dbReference type="ARBA" id="ARBA00022630"/>
    </source>
</evidence>
<evidence type="ECO:0000256" key="5">
    <source>
        <dbReference type="ARBA" id="ARBA00023002"/>
    </source>
</evidence>
<dbReference type="GO" id="GO:0010181">
    <property type="term" value="F:FMN binding"/>
    <property type="evidence" value="ECO:0007669"/>
    <property type="project" value="InterPro"/>
</dbReference>
<dbReference type="InterPro" id="IPR001155">
    <property type="entry name" value="OxRdtase_FMN_N"/>
</dbReference>
<gene>
    <name evidence="8" type="ORF">D3Y57_03335</name>
</gene>
<dbReference type="GO" id="GO:0050661">
    <property type="term" value="F:NADP binding"/>
    <property type="evidence" value="ECO:0007669"/>
    <property type="project" value="InterPro"/>
</dbReference>
<name>A0A494TI59_SPHPE</name>
<dbReference type="RefSeq" id="WP_121152097.1">
    <property type="nucleotide sequence ID" value="NZ_CP032828.1"/>
</dbReference>
<dbReference type="GO" id="GO:0003959">
    <property type="term" value="F:NADPH dehydrogenase activity"/>
    <property type="evidence" value="ECO:0007669"/>
    <property type="project" value="InterPro"/>
</dbReference>
<dbReference type="SUPFAM" id="SSF51395">
    <property type="entry name" value="FMN-linked oxidoreductases"/>
    <property type="match status" value="1"/>
</dbReference>
<dbReference type="OrthoDB" id="9804454at2"/>
<evidence type="ECO:0000256" key="1">
    <source>
        <dbReference type="ARBA" id="ARBA00001917"/>
    </source>
</evidence>
<feature type="domain" description="NADH:flavin oxidoreductase/NADH oxidase N-terminal" evidence="7">
    <location>
        <begin position="9"/>
        <end position="369"/>
    </location>
</feature>
<dbReference type="PANTHER" id="PTHR43303">
    <property type="entry name" value="NADPH DEHYDROGENASE C23G7.10C-RELATED"/>
    <property type="match status" value="1"/>
</dbReference>
<evidence type="ECO:0000256" key="6">
    <source>
        <dbReference type="SAM" id="MobiDB-lite"/>
    </source>
</evidence>
<dbReference type="KEGG" id="spha:D3Y57_03335"/>
<dbReference type="Proteomes" id="UP000276254">
    <property type="component" value="Plasmid unnamed1"/>
</dbReference>
<keyword evidence="4" id="KW-0521">NADP</keyword>
<geneLocation type="plasmid" evidence="8">
    <name>unnamed1</name>
</geneLocation>
<dbReference type="CDD" id="cd04747">
    <property type="entry name" value="OYE_like_5_FMN"/>
    <property type="match status" value="1"/>
</dbReference>
<dbReference type="InterPro" id="IPR013785">
    <property type="entry name" value="Aldolase_TIM"/>
</dbReference>
<evidence type="ECO:0000256" key="4">
    <source>
        <dbReference type="ARBA" id="ARBA00022857"/>
    </source>
</evidence>
<feature type="region of interest" description="Disordered" evidence="6">
    <location>
        <begin position="114"/>
        <end position="156"/>
    </location>
</feature>
<keyword evidence="5" id="KW-0560">Oxidoreductase</keyword>
<dbReference type="EMBL" id="CP032828">
    <property type="protein sequence ID" value="AYJ85471.1"/>
    <property type="molecule type" value="Genomic_DNA"/>
</dbReference>
<keyword evidence="3" id="KW-0288">FMN</keyword>
<accession>A0A494TI59</accession>
<dbReference type="FunFam" id="3.20.20.70:FF:000262">
    <property type="entry name" value="NADH:flavin oxidoreductase"/>
    <property type="match status" value="1"/>
</dbReference>
<evidence type="ECO:0000259" key="7">
    <source>
        <dbReference type="Pfam" id="PF00724"/>
    </source>
</evidence>
<dbReference type="InterPro" id="IPR044152">
    <property type="entry name" value="YqjM-like"/>
</dbReference>
<keyword evidence="2" id="KW-0285">Flavoprotein</keyword>
<reference evidence="8 9" key="1">
    <citation type="submission" date="2018-09" db="EMBL/GenBank/DDBJ databases">
        <title>Sphingomonas peninsula sp. nov., isolated from fildes peninsula, Antarctic soil.</title>
        <authorList>
            <person name="Yingchao G."/>
        </authorList>
    </citation>
    <scope>NUCLEOTIDE SEQUENCE [LARGE SCALE GENOMIC DNA]</scope>
    <source>
        <strain evidence="8 9">YZ-8</strain>
        <plasmid evidence="8 9">unnamed1</plasmid>
    </source>
</reference>
<sequence>MTTQDLLPLFQPFQCKSLNLHNRIVMSPMTRQFASDGVLVDEVDGYYARRAAGGTGLIITEGTAIDHDVAHYSAKIPHFYGESALARWRSVAAAVHAEGGAIVPQLWHAGLARRRSRAHNPETPNVSASTLTEEDLTSAAANGTAPAPTKPRRPSEPLTISEIEGIIASFAKGAADAKAVGCDGVAIHGAHGYLLDQFFWDRANRRDDRYGGSTANRVRFATEIVTAVRAAVGPDFAIMFRFSQWKSQDYAAKIGATPDALAEILEPLADAGVDVFDASTRRFWEPEFEGSPLNLAGWAKKLTGKASMTVGSIGLEGEFLLGGPTRNKVTTERLGQLAEMLARGDFDLAGVGRALIANPDWANLVATGRFDALRPYNAAAHVTTLEQMEIAA</sequence>
<dbReference type="PANTHER" id="PTHR43303:SF4">
    <property type="entry name" value="NADPH DEHYDROGENASE C23G7.10C-RELATED"/>
    <property type="match status" value="1"/>
</dbReference>
<comment type="cofactor">
    <cofactor evidence="1">
        <name>FMN</name>
        <dbReference type="ChEBI" id="CHEBI:58210"/>
    </cofactor>
</comment>
<proteinExistence type="predicted"/>
<dbReference type="Gene3D" id="3.20.20.70">
    <property type="entry name" value="Aldolase class I"/>
    <property type="match status" value="1"/>
</dbReference>
<evidence type="ECO:0000256" key="3">
    <source>
        <dbReference type="ARBA" id="ARBA00022643"/>
    </source>
</evidence>